<organism evidence="1 2">
    <name type="scientific">Pustulibacterium marinum</name>
    <dbReference type="NCBI Taxonomy" id="1224947"/>
    <lineage>
        <taxon>Bacteria</taxon>
        <taxon>Pseudomonadati</taxon>
        <taxon>Bacteroidota</taxon>
        <taxon>Flavobacteriia</taxon>
        <taxon>Flavobacteriales</taxon>
        <taxon>Flavobacteriaceae</taxon>
        <taxon>Pustulibacterium</taxon>
    </lineage>
</organism>
<evidence type="ECO:0000313" key="1">
    <source>
        <dbReference type="EMBL" id="SFU52998.1"/>
    </source>
</evidence>
<proteinExistence type="predicted"/>
<dbReference type="Proteomes" id="UP000199138">
    <property type="component" value="Unassembled WGS sequence"/>
</dbReference>
<protein>
    <submittedName>
        <fullName evidence="1">Uncharacterized protein</fullName>
    </submittedName>
</protein>
<reference evidence="1 2" key="1">
    <citation type="submission" date="2016-10" db="EMBL/GenBank/DDBJ databases">
        <authorList>
            <person name="de Groot N.N."/>
        </authorList>
    </citation>
    <scope>NUCLEOTIDE SEQUENCE [LARGE SCALE GENOMIC DNA]</scope>
    <source>
        <strain evidence="1 2">CGMCC 1.12333</strain>
    </source>
</reference>
<gene>
    <name evidence="1" type="ORF">SAMN05216480_10661</name>
</gene>
<accession>A0A1I7GX18</accession>
<dbReference type="RefSeq" id="WP_093024956.1">
    <property type="nucleotide sequence ID" value="NZ_FPBK01000006.1"/>
</dbReference>
<evidence type="ECO:0000313" key="2">
    <source>
        <dbReference type="Proteomes" id="UP000199138"/>
    </source>
</evidence>
<keyword evidence="2" id="KW-1185">Reference proteome</keyword>
<dbReference type="STRING" id="1224947.SAMN05216480_10661"/>
<sequence>MKDTIQEFWDAVAYDTAYLRMATVNFKKTEPVVSYLMEILADVHPSLSFVIQAGSKELTMTITASGDPDAYLYVPLVVERAPKIKGLEVVAFTQPMDEKSIAGMKEPFELDDIRLQVNEMHFNFITLEKDEKGVLIIAFKEYFRYKNHPQLDEAIQYVLDSIIGEVLYNRYIDFFFLEMPEEEPGDMYLGNISQLPDFLASL</sequence>
<name>A0A1I7GX18_9FLAO</name>
<dbReference type="EMBL" id="FPBK01000006">
    <property type="protein sequence ID" value="SFU52998.1"/>
    <property type="molecule type" value="Genomic_DNA"/>
</dbReference>
<dbReference type="AlphaFoldDB" id="A0A1I7GX18"/>